<dbReference type="EMBL" id="JAVLVT010000010">
    <property type="protein sequence ID" value="MDS1272327.1"/>
    <property type="molecule type" value="Genomic_DNA"/>
</dbReference>
<feature type="domain" description="Glycoside hydrolase family 65 central catalytic" evidence="1">
    <location>
        <begin position="2"/>
        <end position="52"/>
    </location>
</feature>
<dbReference type="Pfam" id="PF03632">
    <property type="entry name" value="Glyco_hydro_65m"/>
    <property type="match status" value="1"/>
</dbReference>
<keyword evidence="3" id="KW-1185">Reference proteome</keyword>
<proteinExistence type="predicted"/>
<evidence type="ECO:0000313" key="2">
    <source>
        <dbReference type="EMBL" id="MDS1272327.1"/>
    </source>
</evidence>
<dbReference type="InterPro" id="IPR012341">
    <property type="entry name" value="6hp_glycosidase-like_sf"/>
</dbReference>
<sequence length="53" mass="5914">MNRHDVCGVMGPDEYHDGHPDGGEPGVDNNAYTNIMTAWLLRHALDILDLLPR</sequence>
<evidence type="ECO:0000313" key="3">
    <source>
        <dbReference type="Proteomes" id="UP001250214"/>
    </source>
</evidence>
<protein>
    <recommendedName>
        <fullName evidence="1">Glycoside hydrolase family 65 central catalytic domain-containing protein</fullName>
    </recommendedName>
</protein>
<comment type="caution">
    <text evidence="2">The sequence shown here is derived from an EMBL/GenBank/DDBJ whole genome shotgun (WGS) entry which is preliminary data.</text>
</comment>
<name>A0ABU2HBG0_9ACTN</name>
<evidence type="ECO:0000259" key="1">
    <source>
        <dbReference type="Pfam" id="PF03632"/>
    </source>
</evidence>
<organism evidence="2 3">
    <name type="scientific">Lipingzhangella rawalii</name>
    <dbReference type="NCBI Taxonomy" id="2055835"/>
    <lineage>
        <taxon>Bacteria</taxon>
        <taxon>Bacillati</taxon>
        <taxon>Actinomycetota</taxon>
        <taxon>Actinomycetes</taxon>
        <taxon>Streptosporangiales</taxon>
        <taxon>Nocardiopsidaceae</taxon>
        <taxon>Lipingzhangella</taxon>
    </lineage>
</organism>
<dbReference type="Gene3D" id="1.50.10.10">
    <property type="match status" value="1"/>
</dbReference>
<dbReference type="InterPro" id="IPR008928">
    <property type="entry name" value="6-hairpin_glycosidase_sf"/>
</dbReference>
<dbReference type="RefSeq" id="WP_310913892.1">
    <property type="nucleotide sequence ID" value="NZ_JAVLVT010000010.1"/>
</dbReference>
<reference evidence="3" key="1">
    <citation type="submission" date="2023-07" db="EMBL/GenBank/DDBJ databases">
        <title>Novel species in the genus Lipingzhangella isolated from Sambhar Salt Lake.</title>
        <authorList>
            <person name="Jiya N."/>
            <person name="Kajale S."/>
            <person name="Sharma A."/>
        </authorList>
    </citation>
    <scope>NUCLEOTIDE SEQUENCE [LARGE SCALE GENOMIC DNA]</scope>
    <source>
        <strain evidence="3">LS1_29</strain>
    </source>
</reference>
<dbReference type="InterPro" id="IPR005195">
    <property type="entry name" value="Glyco_hydro_65_M"/>
</dbReference>
<dbReference type="SUPFAM" id="SSF48208">
    <property type="entry name" value="Six-hairpin glycosidases"/>
    <property type="match status" value="1"/>
</dbReference>
<gene>
    <name evidence="2" type="ORF">RIF23_18730</name>
</gene>
<accession>A0ABU2HBG0</accession>
<dbReference type="Proteomes" id="UP001250214">
    <property type="component" value="Unassembled WGS sequence"/>
</dbReference>